<reference evidence="1 2" key="1">
    <citation type="submission" date="2019-12" db="EMBL/GenBank/DDBJ databases">
        <title>Novel species isolated from a subtropical stream in China.</title>
        <authorList>
            <person name="Lu H."/>
        </authorList>
    </citation>
    <scope>NUCLEOTIDE SEQUENCE [LARGE SCALE GENOMIC DNA]</scope>
    <source>
        <strain evidence="1 2">FT134W</strain>
    </source>
</reference>
<dbReference type="RefSeq" id="WP_161049500.1">
    <property type="nucleotide sequence ID" value="NZ_WWCR01000004.1"/>
</dbReference>
<comment type="caution">
    <text evidence="1">The sequence shown here is derived from an EMBL/GenBank/DDBJ whole genome shotgun (WGS) entry which is preliminary data.</text>
</comment>
<organism evidence="1 2">
    <name type="scientific">Duganella margarita</name>
    <dbReference type="NCBI Taxonomy" id="2692170"/>
    <lineage>
        <taxon>Bacteria</taxon>
        <taxon>Pseudomonadati</taxon>
        <taxon>Pseudomonadota</taxon>
        <taxon>Betaproteobacteria</taxon>
        <taxon>Burkholderiales</taxon>
        <taxon>Oxalobacteraceae</taxon>
        <taxon>Telluria group</taxon>
        <taxon>Duganella</taxon>
    </lineage>
</organism>
<dbReference type="AlphaFoldDB" id="A0A7X4KG98"/>
<protein>
    <submittedName>
        <fullName evidence="1">DUF2783 domain-containing protein</fullName>
    </submittedName>
</protein>
<name>A0A7X4KG98_9BURK</name>
<dbReference type="Pfam" id="PF10932">
    <property type="entry name" value="DUF2783"/>
    <property type="match status" value="1"/>
</dbReference>
<evidence type="ECO:0000313" key="1">
    <source>
        <dbReference type="EMBL" id="MYM71887.1"/>
    </source>
</evidence>
<dbReference type="EMBL" id="WWCR01000004">
    <property type="protein sequence ID" value="MYM71887.1"/>
    <property type="molecule type" value="Genomic_DNA"/>
</dbReference>
<evidence type="ECO:0000313" key="2">
    <source>
        <dbReference type="Proteomes" id="UP000469734"/>
    </source>
</evidence>
<accession>A0A7X4KG98</accession>
<dbReference type="InterPro" id="IPR021233">
    <property type="entry name" value="DUF2783"/>
</dbReference>
<dbReference type="Proteomes" id="UP000469734">
    <property type="component" value="Unassembled WGS sequence"/>
</dbReference>
<sequence>MNTALNLKQNLDDYDDFYDMLTESHHDLTEAQSKMLDAQMVLLLANHIGDLAVLRQAFALARVTVEASS</sequence>
<gene>
    <name evidence="1" type="ORF">GTP56_06700</name>
</gene>
<proteinExistence type="predicted"/>